<feature type="region of interest" description="Disordered" evidence="1">
    <location>
        <begin position="245"/>
        <end position="286"/>
    </location>
</feature>
<evidence type="ECO:0000256" key="1">
    <source>
        <dbReference type="SAM" id="MobiDB-lite"/>
    </source>
</evidence>
<feature type="compositionally biased region" description="Low complexity" evidence="1">
    <location>
        <begin position="52"/>
        <end position="69"/>
    </location>
</feature>
<feature type="compositionally biased region" description="Basic and acidic residues" evidence="1">
    <location>
        <begin position="482"/>
        <end position="573"/>
    </location>
</feature>
<feature type="compositionally biased region" description="Basic and acidic residues" evidence="1">
    <location>
        <begin position="8"/>
        <end position="24"/>
    </location>
</feature>
<feature type="compositionally biased region" description="Pro residues" evidence="1">
    <location>
        <begin position="25"/>
        <end position="44"/>
    </location>
</feature>
<dbReference type="EMBL" id="JAANBB010000666">
    <property type="protein sequence ID" value="KAF7536608.1"/>
    <property type="molecule type" value="Genomic_DNA"/>
</dbReference>
<feature type="compositionally biased region" description="Polar residues" evidence="1">
    <location>
        <begin position="370"/>
        <end position="379"/>
    </location>
</feature>
<dbReference type="Proteomes" id="UP000722485">
    <property type="component" value="Unassembled WGS sequence"/>
</dbReference>
<name>A0A9P5H1U6_9HYPO</name>
<feature type="compositionally biased region" description="Basic residues" evidence="1">
    <location>
        <begin position="95"/>
        <end position="106"/>
    </location>
</feature>
<gene>
    <name evidence="2" type="ORF">G7Z17_g13021</name>
</gene>
<feature type="compositionally biased region" description="Basic and acidic residues" evidence="1">
    <location>
        <begin position="139"/>
        <end position="165"/>
    </location>
</feature>
<feature type="region of interest" description="Disordered" evidence="1">
    <location>
        <begin position="475"/>
        <end position="573"/>
    </location>
</feature>
<sequence length="618" mass="69726">MMRGNRARSPEGDRRRRYDPRDPRQPPPQGPPPPAMPAYNQPPPEESRRARTPSPTFSFSSSSDSSLLDISRYKDTKQFGGILGTFFRAPSEKNRQRRRAKKKRRVLYFGNSSSSSVNSDLAYGAGYIKGTKTRSFSPQERRASQEFRRTSQEFRRTSQEFRRSSQEFSRPDAPPPLPARREREHQSARYKRDPDAEIMNLGRQLSDLARRQHEDDHRHSGRGKGLALGAAGAVGASMMASKYGRHKQDGTRGMGGSKPHRNSSDDESDWEDASEDESSSSDGADSVLAYGGGNAASHATKPAVVAVAATATAAAAAGMSTYRPSTDSPSIYRDYGEKSSVVDPRLFGPYNSLRGMINTPCGFGDLQQASSYQRSSAPITNERPIYPAPPPATTRFDASRTSISSRQDLPHHAQPAPVTLQQPIPKAPVSSKVYNAEKFEDVSRKDSRHSREQSDEKSHWGEVAAVGLAAAAIGTAVASSSSRKDEKRERRDARVEEKRDRDSRRHRDEEGYQDSKRRERDEERQLRQQEKERRKSKREPESSNYADDRDPKRSSRFDDHDDTLKKRKDKEMEVVVMPHQDLVSYKRRGEDILVEREPETRVEIRKHEPETRVEIRQA</sequence>
<comment type="caution">
    <text evidence="2">The sequence shown here is derived from an EMBL/GenBank/DDBJ whole genome shotgun (WGS) entry which is preliminary data.</text>
</comment>
<feature type="compositionally biased region" description="Acidic residues" evidence="1">
    <location>
        <begin position="265"/>
        <end position="279"/>
    </location>
</feature>
<protein>
    <submittedName>
        <fullName evidence="2">Uncharacterized protein</fullName>
    </submittedName>
</protein>
<feature type="region of interest" description="Disordered" evidence="1">
    <location>
        <begin position="370"/>
        <end position="462"/>
    </location>
</feature>
<accession>A0A9P5H1U6</accession>
<feature type="compositionally biased region" description="Basic and acidic residues" evidence="1">
    <location>
        <begin position="179"/>
        <end position="195"/>
    </location>
</feature>
<feature type="compositionally biased region" description="Basic and acidic residues" evidence="1">
    <location>
        <begin position="435"/>
        <end position="460"/>
    </location>
</feature>
<dbReference type="OrthoDB" id="5365701at2759"/>
<proteinExistence type="predicted"/>
<organism evidence="2 3">
    <name type="scientific">Cylindrodendrum hubeiense</name>
    <dbReference type="NCBI Taxonomy" id="595255"/>
    <lineage>
        <taxon>Eukaryota</taxon>
        <taxon>Fungi</taxon>
        <taxon>Dikarya</taxon>
        <taxon>Ascomycota</taxon>
        <taxon>Pezizomycotina</taxon>
        <taxon>Sordariomycetes</taxon>
        <taxon>Hypocreomycetidae</taxon>
        <taxon>Hypocreales</taxon>
        <taxon>Nectriaceae</taxon>
        <taxon>Cylindrodendrum</taxon>
    </lineage>
</organism>
<feature type="region of interest" description="Disordered" evidence="1">
    <location>
        <begin position="1"/>
        <end position="198"/>
    </location>
</feature>
<evidence type="ECO:0000313" key="3">
    <source>
        <dbReference type="Proteomes" id="UP000722485"/>
    </source>
</evidence>
<keyword evidence="3" id="KW-1185">Reference proteome</keyword>
<evidence type="ECO:0000313" key="2">
    <source>
        <dbReference type="EMBL" id="KAF7536608.1"/>
    </source>
</evidence>
<reference evidence="2" key="1">
    <citation type="submission" date="2020-03" db="EMBL/GenBank/DDBJ databases">
        <title>Draft Genome Sequence of Cylindrodendrum hubeiense.</title>
        <authorList>
            <person name="Buettner E."/>
            <person name="Kellner H."/>
        </authorList>
    </citation>
    <scope>NUCLEOTIDE SEQUENCE</scope>
    <source>
        <strain evidence="2">IHI 201604</strain>
    </source>
</reference>
<dbReference type="AlphaFoldDB" id="A0A9P5H1U6"/>